<reference evidence="1 2" key="1">
    <citation type="submission" date="2019-09" db="EMBL/GenBank/DDBJ databases">
        <title>H2 Metabolism Revealed by Metagenomic Analysis in Subglacial Sediment of East Antarctica.</title>
        <authorList>
            <person name="Yang Z."/>
            <person name="Zhang Y."/>
            <person name="Lv Y."/>
            <person name="Yan W."/>
            <person name="Xiao X."/>
            <person name="Sun B."/>
            <person name="Ma H."/>
        </authorList>
    </citation>
    <scope>NUCLEOTIDE SEQUENCE [LARGE SCALE GENOMIC DNA]</scope>
    <source>
        <strain evidence="1">Bin2_2</strain>
    </source>
</reference>
<proteinExistence type="predicted"/>
<dbReference type="Proteomes" id="UP000483432">
    <property type="component" value="Unassembled WGS sequence"/>
</dbReference>
<organism evidence="1 2">
    <name type="scientific">Sulfuriferula multivorans</name>
    <dbReference type="NCBI Taxonomy" id="1559896"/>
    <lineage>
        <taxon>Bacteria</taxon>
        <taxon>Pseudomonadati</taxon>
        <taxon>Pseudomonadota</taxon>
        <taxon>Betaproteobacteria</taxon>
        <taxon>Nitrosomonadales</taxon>
        <taxon>Sulfuricellaceae</taxon>
        <taxon>Sulfuriferula</taxon>
    </lineage>
</organism>
<sequence length="83" mass="8939">MLAVPLAHAAETLPMATQAMPKETGMAAASPFGLYQKWRDEPVSDWTESNNRVGEIGGWLTYLRDAQPGDGAAESNSHSQHGQ</sequence>
<gene>
    <name evidence="1" type="ORF">GZ085_08810</name>
</gene>
<protein>
    <submittedName>
        <fullName evidence="1">Uncharacterized protein</fullName>
    </submittedName>
</protein>
<name>A0A7C9K3A1_9PROT</name>
<dbReference type="EMBL" id="JAAFGW010000119">
    <property type="protein sequence ID" value="NDP48471.1"/>
    <property type="molecule type" value="Genomic_DNA"/>
</dbReference>
<accession>A0A7C9K3A1</accession>
<comment type="caution">
    <text evidence="1">The sequence shown here is derived from an EMBL/GenBank/DDBJ whole genome shotgun (WGS) entry which is preliminary data.</text>
</comment>
<evidence type="ECO:0000313" key="1">
    <source>
        <dbReference type="EMBL" id="NDP48471.1"/>
    </source>
</evidence>
<evidence type="ECO:0000313" key="2">
    <source>
        <dbReference type="Proteomes" id="UP000483432"/>
    </source>
</evidence>
<dbReference type="AlphaFoldDB" id="A0A7C9K3A1"/>